<sequence length="1040" mass="122306">MFSVFTSPELFGSLRKIFPDLSVHKVFLEDQYSKLEQLTFSDSFSTLISETLCLSPSYKPERSLAKDLKSKVLSQRGASTIEIKKVVFVFRETTRDNIKIKKDFGTKNQQKDQEETQNIVKNKNHEHKKQQQQQKEKQKQKEKKNIITLLDSSSSSDTENEYEKEGIKEQKSNQKRKKEVSSHYDFFEENTLVIKSLKIKLWKDNSELFSLDFVNCKLMMIEENITQLECQKLEFDIKYDTLELFFPSEFQLLKQHKLIFRSVSIQRSPVSLFFKIGSLTTSYHDLCYVLFWRKAILHFSLKISPKFDYHFQIENFVYNLGVSCLFFSDFNFKVNANSPFFSLSSNEFKYELLLNEGFKLHTSLLSYRNQSKTRLKLIQGDQFSINLMKDLNKTNINKEKEKEKGNEDKNENENENENENGNENDNKFEEKESVKNNKEDYIHNGKNINKKQLENNIKVNEKRKTNDKTISKNIMENEKLMLKLRIHNLTCAGRILNIVYLWYTFLDLYQRYQSFWNELTNESLFPKFLTIGYNIKIKNIKSVLLWLMKHHTEIQANAINLNKITIFKSTDFNSNILINFKEIDSDFCFGRGIQFLKSNKGLKISKTSIQMKNNKNLFSLTFEIFDYCLRIIEIVKDELMKMPTNQVDKNENSFQNYENQELLFKKNINNRNDNGEQENNLANLNKTEVKQQKEEKIEFEDQNESGTKIENGENRNGRTKENNNLIKIDVEKENDEMNTKKKRKKNRLSAGENESETTKNKPKSKSLDANKSSERLNLGHREKSSKSKSIEIPKQNLGKNQPTLINNLLLETLKIQEKIARCKYQLTEFEYPLLDLVKNLQNKAKLSSKSRTGRTGTSKLMSPKAITDMGAYLAGFGNKKGRVNKGWKKRWFILNKDRLRYFKQQQPLDEILHFELPLGSICLTNNIKVFRPEKKLVNKRKNCFAIQTTKRTFYIQPLNNSADDWISKIQDNIRGIRVNSYFQKKKERNSNFSNNNVNQNESPREVFNIYNSIKEQLDEVKISHKNVMGILELIKSSENN</sequence>
<dbReference type="EMBL" id="JAOAOG010000342">
    <property type="protein sequence ID" value="KAJ6226607.1"/>
    <property type="molecule type" value="Genomic_DNA"/>
</dbReference>
<name>A0ABQ8X3M9_9EUKA</name>
<feature type="compositionally biased region" description="Basic and acidic residues" evidence="1">
    <location>
        <begin position="728"/>
        <end position="739"/>
    </location>
</feature>
<dbReference type="SUPFAM" id="SSF50729">
    <property type="entry name" value="PH domain-like"/>
    <property type="match status" value="1"/>
</dbReference>
<feature type="compositionally biased region" description="Basic and acidic residues" evidence="1">
    <location>
        <begin position="424"/>
        <end position="433"/>
    </location>
</feature>
<dbReference type="InterPro" id="IPR011993">
    <property type="entry name" value="PH-like_dom_sf"/>
</dbReference>
<dbReference type="Gene3D" id="2.30.29.30">
    <property type="entry name" value="Pleckstrin-homology domain (PH domain)/Phosphotyrosine-binding domain (PTB)"/>
    <property type="match status" value="1"/>
</dbReference>
<feature type="compositionally biased region" description="Low complexity" evidence="1">
    <location>
        <begin position="146"/>
        <end position="157"/>
    </location>
</feature>
<feature type="compositionally biased region" description="Basic and acidic residues" evidence="1">
    <location>
        <begin position="765"/>
        <end position="791"/>
    </location>
</feature>
<feature type="compositionally biased region" description="Basic and acidic residues" evidence="1">
    <location>
        <begin position="710"/>
        <end position="721"/>
    </location>
</feature>
<organism evidence="3 4">
    <name type="scientific">Anaeramoeba flamelloides</name>
    <dbReference type="NCBI Taxonomy" id="1746091"/>
    <lineage>
        <taxon>Eukaryota</taxon>
        <taxon>Metamonada</taxon>
        <taxon>Anaeramoebidae</taxon>
        <taxon>Anaeramoeba</taxon>
    </lineage>
</organism>
<dbReference type="SMART" id="SM00233">
    <property type="entry name" value="PH"/>
    <property type="match status" value="1"/>
</dbReference>
<dbReference type="PROSITE" id="PS50003">
    <property type="entry name" value="PH_DOMAIN"/>
    <property type="match status" value="1"/>
</dbReference>
<evidence type="ECO:0000259" key="2">
    <source>
        <dbReference type="PROSITE" id="PS50003"/>
    </source>
</evidence>
<dbReference type="Proteomes" id="UP001150062">
    <property type="component" value="Unassembled WGS sequence"/>
</dbReference>
<dbReference type="PANTHER" id="PTHR14336">
    <property type="entry name" value="TANDEM PH DOMAIN CONTAINING PROTEIN"/>
    <property type="match status" value="1"/>
</dbReference>
<feature type="domain" description="PH" evidence="2">
    <location>
        <begin position="870"/>
        <end position="974"/>
    </location>
</feature>
<comment type="caution">
    <text evidence="3">The sequence shown here is derived from an EMBL/GenBank/DDBJ whole genome shotgun (WGS) entry which is preliminary data.</text>
</comment>
<feature type="compositionally biased region" description="Acidic residues" evidence="1">
    <location>
        <begin position="413"/>
        <end position="422"/>
    </location>
</feature>
<evidence type="ECO:0000313" key="4">
    <source>
        <dbReference type="Proteomes" id="UP001150062"/>
    </source>
</evidence>
<feature type="region of interest" description="Disordered" evidence="1">
    <location>
        <begin position="394"/>
        <end position="433"/>
    </location>
</feature>
<feature type="compositionally biased region" description="Basic and acidic residues" evidence="1">
    <location>
        <begin position="687"/>
        <end position="696"/>
    </location>
</feature>
<gene>
    <name evidence="3" type="ORF">M0813_10825</name>
</gene>
<dbReference type="InterPro" id="IPR051707">
    <property type="entry name" value="PI-Interact_SigTrans_Reg"/>
</dbReference>
<feature type="compositionally biased region" description="Basic and acidic residues" evidence="1">
    <location>
        <begin position="394"/>
        <end position="412"/>
    </location>
</feature>
<feature type="compositionally biased region" description="Basic and acidic residues" evidence="1">
    <location>
        <begin position="134"/>
        <end position="145"/>
    </location>
</feature>
<dbReference type="PANTHER" id="PTHR14336:SF8">
    <property type="entry name" value="PROTEIN OPY1"/>
    <property type="match status" value="1"/>
</dbReference>
<dbReference type="InterPro" id="IPR001849">
    <property type="entry name" value="PH_domain"/>
</dbReference>
<reference evidence="3" key="1">
    <citation type="submission" date="2022-08" db="EMBL/GenBank/DDBJ databases">
        <title>Novel sulfate-reducing endosymbionts in the free-living metamonad Anaeramoeba.</title>
        <authorList>
            <person name="Jerlstrom-Hultqvist J."/>
            <person name="Cepicka I."/>
            <person name="Gallot-Lavallee L."/>
            <person name="Salas-Leiva D."/>
            <person name="Curtis B.A."/>
            <person name="Zahonova K."/>
            <person name="Pipaliya S."/>
            <person name="Dacks J."/>
            <person name="Roger A.J."/>
        </authorList>
    </citation>
    <scope>NUCLEOTIDE SEQUENCE</scope>
    <source>
        <strain evidence="3">Schooner1</strain>
    </source>
</reference>
<evidence type="ECO:0000313" key="3">
    <source>
        <dbReference type="EMBL" id="KAJ6226607.1"/>
    </source>
</evidence>
<feature type="region of interest" description="Disordered" evidence="1">
    <location>
        <begin position="123"/>
        <end position="176"/>
    </location>
</feature>
<dbReference type="Pfam" id="PF00169">
    <property type="entry name" value="PH"/>
    <property type="match status" value="1"/>
</dbReference>
<evidence type="ECO:0000256" key="1">
    <source>
        <dbReference type="SAM" id="MobiDB-lite"/>
    </source>
</evidence>
<feature type="compositionally biased region" description="Basic and acidic residues" evidence="1">
    <location>
        <begin position="161"/>
        <end position="172"/>
    </location>
</feature>
<accession>A0ABQ8X3M9</accession>
<proteinExistence type="predicted"/>
<feature type="region of interest" description="Disordered" evidence="1">
    <location>
        <begin position="670"/>
        <end position="797"/>
    </location>
</feature>
<keyword evidence="4" id="KW-1185">Reference proteome</keyword>
<protein>
    <submittedName>
        <fullName evidence="3">Tandem ph domain containing protein</fullName>
    </submittedName>
</protein>
<feature type="compositionally biased region" description="Low complexity" evidence="1">
    <location>
        <begin position="670"/>
        <end position="680"/>
    </location>
</feature>